<gene>
    <name evidence="1" type="ORF">PFISCL1PPCAC_4188</name>
</gene>
<reference evidence="1" key="1">
    <citation type="submission" date="2023-10" db="EMBL/GenBank/DDBJ databases">
        <title>Genome assembly of Pristionchus species.</title>
        <authorList>
            <person name="Yoshida K."/>
            <person name="Sommer R.J."/>
        </authorList>
    </citation>
    <scope>NUCLEOTIDE SEQUENCE</scope>
    <source>
        <strain evidence="1">RS5133</strain>
    </source>
</reference>
<keyword evidence="2" id="KW-1185">Reference proteome</keyword>
<proteinExistence type="predicted"/>
<accession>A0AAV5V2B4</accession>
<evidence type="ECO:0000313" key="2">
    <source>
        <dbReference type="Proteomes" id="UP001432322"/>
    </source>
</evidence>
<dbReference type="Proteomes" id="UP001432322">
    <property type="component" value="Unassembled WGS sequence"/>
</dbReference>
<evidence type="ECO:0000313" key="1">
    <source>
        <dbReference type="EMBL" id="GMT12891.1"/>
    </source>
</evidence>
<dbReference type="AlphaFoldDB" id="A0AAV5V2B4"/>
<name>A0AAV5V2B4_9BILA</name>
<protein>
    <recommendedName>
        <fullName evidence="3">BTB domain-containing protein</fullName>
    </recommendedName>
</protein>
<sequence>MVPKTAEPCEQFIRVGQLIRDIANYSANGIAIGKYASRPDFDFVGYIDRQRPKAPLDMFMVGNASLFKIIKWAYANDEFAILQQVEAFMLSDLMAEYLTEYMLLHLADRYNFPRLRMKCLSSLRSVEDIQYFKQDDNYRLHLSSIDRQLVEAREAYFQAWADANQPVPSCYYRYDAHSDCSFEETMAERYLSVVADENNNGDDIGGVIYGFEF</sequence>
<comment type="caution">
    <text evidence="1">The sequence shown here is derived from an EMBL/GenBank/DDBJ whole genome shotgun (WGS) entry which is preliminary data.</text>
</comment>
<evidence type="ECO:0008006" key="3">
    <source>
        <dbReference type="Google" id="ProtNLM"/>
    </source>
</evidence>
<dbReference type="EMBL" id="BTSY01000002">
    <property type="protein sequence ID" value="GMT12891.1"/>
    <property type="molecule type" value="Genomic_DNA"/>
</dbReference>
<organism evidence="1 2">
    <name type="scientific">Pristionchus fissidentatus</name>
    <dbReference type="NCBI Taxonomy" id="1538716"/>
    <lineage>
        <taxon>Eukaryota</taxon>
        <taxon>Metazoa</taxon>
        <taxon>Ecdysozoa</taxon>
        <taxon>Nematoda</taxon>
        <taxon>Chromadorea</taxon>
        <taxon>Rhabditida</taxon>
        <taxon>Rhabditina</taxon>
        <taxon>Diplogasteromorpha</taxon>
        <taxon>Diplogasteroidea</taxon>
        <taxon>Neodiplogasteridae</taxon>
        <taxon>Pristionchus</taxon>
    </lineage>
</organism>